<feature type="compositionally biased region" description="Polar residues" evidence="1">
    <location>
        <begin position="70"/>
        <end position="83"/>
    </location>
</feature>
<dbReference type="RefSeq" id="XP_007376989.1">
    <property type="nucleotide sequence ID" value="XM_007376927.1"/>
</dbReference>
<gene>
    <name evidence="2" type="ORF">SPAPADRAFT_68179</name>
</gene>
<accession>G3ATJ3</accession>
<dbReference type="GeneID" id="18875201"/>
<dbReference type="HOGENOM" id="CLU_332929_0_0_1"/>
<protein>
    <submittedName>
        <fullName evidence="2">Uncharacterized protein</fullName>
    </submittedName>
</protein>
<keyword evidence="3" id="KW-1185">Reference proteome</keyword>
<evidence type="ECO:0000313" key="2">
    <source>
        <dbReference type="EMBL" id="EGW30956.1"/>
    </source>
</evidence>
<sequence>MGTPDPSEELASSNAMVKPEASTPRNRTPDLTTSIENGSSLSTSSTNKTGLQTPETSPRFQVPGDVLKNLTPSRSMKSPEKQQQAIKKRQAHLDSIRHRLKRKSLELSNRLQILQFKRQEETRRRINRINKDLHEKKQRRSKYLDLIRERAGKFYLRNVSILFKPTITPIKKYKQDVVEAPILVDTGFITDIQRKCRLILFRKYIATLEESKFLDEFESYSFNKIVEILNTNSTIKTSMNFILKYLNVPRLFGAQYKSFFYCFILVGDFNDCMEFEKHPGFNANNSLYESELYFYNSIWLLVYKFTKLLINEFKLVVRNRKLHDNFISLWYDYNFIFKIFKWNHYRNICDILSDSLAIVDQQITVSESNEGKLQLMQQKSKLAQELSLLNSYNIEELAKFNETVEVVQFKKSFSNIVAEFYAKPTHHVLIQNKTRVIQFSTFKFYVPTCEILKTSEWRKFWFDKFRRQEDNREFPETIRSGYIKNLIERNVDEFIHVDDIVSRKVTDDVEFRLPQIYNDLREYYIEFMKAKNDIDLDYIDLDTNDNYYLKLMEELIRHYDYDNSILLDLTAKIYQNGIISKRVIQELETYVCNLWINKSKFTEFAKVQQFENIYTLINTVNFSKLRFNIFTSSPNLLFQNFYQMILKYNQPMLDLSEDTQRRILHSAFKNSVSRVLISADKENSRQFFTRLFYKIIVYEDNLQPDELNGLFCENFTKFHTRILQLIDATVFRILYSNYIYPSDRSRARLTKVEVQTLVTRLQNTKDVASVLQAANIADFGFFKYYTKSHETFKTLLQGKVFNMLQSGKSKEAYIIIEGNFPDFNGEVLELANDVWKMTFFVYKLYNPILNWIYIDLGMS</sequence>
<dbReference type="Proteomes" id="UP000000709">
    <property type="component" value="Unassembled WGS sequence"/>
</dbReference>
<evidence type="ECO:0000256" key="1">
    <source>
        <dbReference type="SAM" id="MobiDB-lite"/>
    </source>
</evidence>
<proteinExistence type="predicted"/>
<dbReference type="InParanoid" id="G3ATJ3"/>
<name>G3ATJ3_SPAPN</name>
<feature type="compositionally biased region" description="Polar residues" evidence="1">
    <location>
        <begin position="23"/>
        <end position="59"/>
    </location>
</feature>
<organism evidence="3">
    <name type="scientific">Spathaspora passalidarum (strain NRRL Y-27907 / 11-Y1)</name>
    <dbReference type="NCBI Taxonomy" id="619300"/>
    <lineage>
        <taxon>Eukaryota</taxon>
        <taxon>Fungi</taxon>
        <taxon>Dikarya</taxon>
        <taxon>Ascomycota</taxon>
        <taxon>Saccharomycotina</taxon>
        <taxon>Pichiomycetes</taxon>
        <taxon>Debaryomycetaceae</taxon>
        <taxon>Spathaspora</taxon>
    </lineage>
</organism>
<dbReference type="KEGG" id="spaa:SPAPADRAFT_68179"/>
<dbReference type="OrthoDB" id="4019088at2759"/>
<dbReference type="eggNOG" id="ENOG502T3J5">
    <property type="taxonomic scope" value="Eukaryota"/>
</dbReference>
<dbReference type="AlphaFoldDB" id="G3ATJ3"/>
<evidence type="ECO:0000313" key="3">
    <source>
        <dbReference type="Proteomes" id="UP000000709"/>
    </source>
</evidence>
<reference evidence="2 3" key="1">
    <citation type="journal article" date="2011" name="Proc. Natl. Acad. Sci. U.S.A.">
        <title>Comparative genomics of xylose-fermenting fungi for enhanced biofuel production.</title>
        <authorList>
            <person name="Wohlbach D.J."/>
            <person name="Kuo A."/>
            <person name="Sato T.K."/>
            <person name="Potts K.M."/>
            <person name="Salamov A.A."/>
            <person name="LaButti K.M."/>
            <person name="Sun H."/>
            <person name="Clum A."/>
            <person name="Pangilinan J.L."/>
            <person name="Lindquist E.A."/>
            <person name="Lucas S."/>
            <person name="Lapidus A."/>
            <person name="Jin M."/>
            <person name="Gunawan C."/>
            <person name="Balan V."/>
            <person name="Dale B.E."/>
            <person name="Jeffries T.W."/>
            <person name="Zinkel R."/>
            <person name="Barry K.W."/>
            <person name="Grigoriev I.V."/>
            <person name="Gasch A.P."/>
        </authorList>
    </citation>
    <scope>NUCLEOTIDE SEQUENCE [LARGE SCALE GENOMIC DNA]</scope>
    <source>
        <strain evidence="3">NRRL Y-27907 / 11-Y1</strain>
    </source>
</reference>
<dbReference type="EMBL" id="GL996504">
    <property type="protein sequence ID" value="EGW30956.1"/>
    <property type="molecule type" value="Genomic_DNA"/>
</dbReference>
<feature type="region of interest" description="Disordered" evidence="1">
    <location>
        <begin position="1"/>
        <end position="83"/>
    </location>
</feature>
<dbReference type="OMA" id="NPILNWI"/>